<dbReference type="GO" id="GO:0004674">
    <property type="term" value="F:protein serine/threonine kinase activity"/>
    <property type="evidence" value="ECO:0007669"/>
    <property type="project" value="UniProtKB-KW"/>
</dbReference>
<feature type="domain" description="Protein kinase" evidence="12">
    <location>
        <begin position="1"/>
        <end position="92"/>
    </location>
</feature>
<feature type="non-terminal residue" evidence="13">
    <location>
        <position position="92"/>
    </location>
</feature>
<dbReference type="GO" id="GO:0070161">
    <property type="term" value="C:anchoring junction"/>
    <property type="evidence" value="ECO:0007669"/>
    <property type="project" value="UniProtKB-ARBA"/>
</dbReference>
<evidence type="ECO:0000256" key="11">
    <source>
        <dbReference type="SAM" id="MobiDB-lite"/>
    </source>
</evidence>
<dbReference type="EMBL" id="AZIM01006858">
    <property type="protein sequence ID" value="ETE58361.1"/>
    <property type="molecule type" value="Genomic_DNA"/>
</dbReference>
<organism evidence="13 14">
    <name type="scientific">Ophiophagus hannah</name>
    <name type="common">King cobra</name>
    <name type="synonym">Naja hannah</name>
    <dbReference type="NCBI Taxonomy" id="8665"/>
    <lineage>
        <taxon>Eukaryota</taxon>
        <taxon>Metazoa</taxon>
        <taxon>Chordata</taxon>
        <taxon>Craniata</taxon>
        <taxon>Vertebrata</taxon>
        <taxon>Euteleostomi</taxon>
        <taxon>Lepidosauria</taxon>
        <taxon>Squamata</taxon>
        <taxon>Bifurcata</taxon>
        <taxon>Unidentata</taxon>
        <taxon>Episquamata</taxon>
        <taxon>Toxicofera</taxon>
        <taxon>Serpentes</taxon>
        <taxon>Colubroidea</taxon>
        <taxon>Elapidae</taxon>
        <taxon>Elapinae</taxon>
        <taxon>Ophiophagus</taxon>
    </lineage>
</organism>
<evidence type="ECO:0000256" key="5">
    <source>
        <dbReference type="ARBA" id="ARBA00022777"/>
    </source>
</evidence>
<evidence type="ECO:0000313" key="14">
    <source>
        <dbReference type="Proteomes" id="UP000018936"/>
    </source>
</evidence>
<dbReference type="AlphaFoldDB" id="V8N8U5"/>
<keyword evidence="4" id="KW-0547">Nucleotide-binding</keyword>
<keyword evidence="3" id="KW-0808">Transferase</keyword>
<keyword evidence="1" id="KW-0723">Serine/threonine-protein kinase</keyword>
<dbReference type="GO" id="GO:0004708">
    <property type="term" value="F:MAP kinase kinase activity"/>
    <property type="evidence" value="ECO:0007669"/>
    <property type="project" value="UniProtKB-EC"/>
</dbReference>
<feature type="compositionally biased region" description="Polar residues" evidence="11">
    <location>
        <begin position="79"/>
        <end position="92"/>
    </location>
</feature>
<dbReference type="Pfam" id="PF00069">
    <property type="entry name" value="Pkinase"/>
    <property type="match status" value="1"/>
</dbReference>
<dbReference type="SUPFAM" id="SSF56112">
    <property type="entry name" value="Protein kinase-like (PK-like)"/>
    <property type="match status" value="1"/>
</dbReference>
<keyword evidence="14" id="KW-1185">Reference proteome</keyword>
<dbReference type="GO" id="GO:0005739">
    <property type="term" value="C:mitochondrion"/>
    <property type="evidence" value="ECO:0007669"/>
    <property type="project" value="UniProtKB-ARBA"/>
</dbReference>
<name>V8N8U5_OPHHA</name>
<evidence type="ECO:0000313" key="13">
    <source>
        <dbReference type="EMBL" id="ETE58361.1"/>
    </source>
</evidence>
<evidence type="ECO:0000256" key="6">
    <source>
        <dbReference type="ARBA" id="ARBA00022840"/>
    </source>
</evidence>
<keyword evidence="7" id="KW-0829">Tyrosine-protein kinase</keyword>
<accession>V8N8U5</accession>
<evidence type="ECO:0000256" key="9">
    <source>
        <dbReference type="ARBA" id="ARBA00049299"/>
    </source>
</evidence>
<evidence type="ECO:0000256" key="3">
    <source>
        <dbReference type="ARBA" id="ARBA00022679"/>
    </source>
</evidence>
<reference evidence="13 14" key="1">
    <citation type="journal article" date="2013" name="Proc. Natl. Acad. Sci. U.S.A.">
        <title>The king cobra genome reveals dynamic gene evolution and adaptation in the snake venom system.</title>
        <authorList>
            <person name="Vonk F.J."/>
            <person name="Casewell N.R."/>
            <person name="Henkel C.V."/>
            <person name="Heimberg A.M."/>
            <person name="Jansen H.J."/>
            <person name="McCleary R.J."/>
            <person name="Kerkkamp H.M."/>
            <person name="Vos R.A."/>
            <person name="Guerreiro I."/>
            <person name="Calvete J.J."/>
            <person name="Wuster W."/>
            <person name="Woods A.E."/>
            <person name="Logan J.M."/>
            <person name="Harrison R.A."/>
            <person name="Castoe T.A."/>
            <person name="de Koning A.P."/>
            <person name="Pollock D.D."/>
            <person name="Yandell M."/>
            <person name="Calderon D."/>
            <person name="Renjifo C."/>
            <person name="Currier R.B."/>
            <person name="Salgado D."/>
            <person name="Pla D."/>
            <person name="Sanz L."/>
            <person name="Hyder A.S."/>
            <person name="Ribeiro J.M."/>
            <person name="Arntzen J.W."/>
            <person name="van den Thillart G.E."/>
            <person name="Boetzer M."/>
            <person name="Pirovano W."/>
            <person name="Dirks R.P."/>
            <person name="Spaink H.P."/>
            <person name="Duboule D."/>
            <person name="McGlinn E."/>
            <person name="Kini R.M."/>
            <person name="Richardson M.K."/>
        </authorList>
    </citation>
    <scope>NUCLEOTIDE SEQUENCE</scope>
    <source>
        <tissue evidence="13">Blood</tissue>
    </source>
</reference>
<dbReference type="PANTHER" id="PTHR47448:SF3">
    <property type="entry name" value="MITOGEN-ACTIVATED PROTEIN KINASE KINASE 2"/>
    <property type="match status" value="1"/>
</dbReference>
<keyword evidence="2" id="KW-0597">Phosphoprotein</keyword>
<dbReference type="PROSITE" id="PS50011">
    <property type="entry name" value="PROTEIN_KINASE_DOM"/>
    <property type="match status" value="1"/>
</dbReference>
<comment type="caution">
    <text evidence="13">The sequence shown here is derived from an EMBL/GenBank/DDBJ whole genome shotgun (WGS) entry which is preliminary data.</text>
</comment>
<dbReference type="GO" id="GO:0031982">
    <property type="term" value="C:vesicle"/>
    <property type="evidence" value="ECO:0007669"/>
    <property type="project" value="UniProtKB-ARBA"/>
</dbReference>
<comment type="catalytic activity">
    <reaction evidence="9">
        <text>L-threonyl-[protein] + ATP = O-phospho-L-threonyl-[protein] + ADP + H(+)</text>
        <dbReference type="Rhea" id="RHEA:46608"/>
        <dbReference type="Rhea" id="RHEA-COMP:11060"/>
        <dbReference type="Rhea" id="RHEA-COMP:11605"/>
        <dbReference type="ChEBI" id="CHEBI:15378"/>
        <dbReference type="ChEBI" id="CHEBI:30013"/>
        <dbReference type="ChEBI" id="CHEBI:30616"/>
        <dbReference type="ChEBI" id="CHEBI:61977"/>
        <dbReference type="ChEBI" id="CHEBI:456216"/>
        <dbReference type="EC" id="2.7.12.2"/>
    </reaction>
</comment>
<proteinExistence type="predicted"/>
<keyword evidence="6" id="KW-0067">ATP-binding</keyword>
<keyword evidence="5" id="KW-0418">Kinase</keyword>
<evidence type="ECO:0000256" key="8">
    <source>
        <dbReference type="ARBA" id="ARBA00049014"/>
    </source>
</evidence>
<dbReference type="Proteomes" id="UP000018936">
    <property type="component" value="Unassembled WGS sequence"/>
</dbReference>
<evidence type="ECO:0000256" key="1">
    <source>
        <dbReference type="ARBA" id="ARBA00022527"/>
    </source>
</evidence>
<evidence type="ECO:0000256" key="10">
    <source>
        <dbReference type="ARBA" id="ARBA00051693"/>
    </source>
</evidence>
<dbReference type="PANTHER" id="PTHR47448">
    <property type="entry name" value="DUAL SPECIFICITY MITOGEN-ACTIVATED PROTEIN KINASE KINASE DSOR1-LIKE PROTEIN"/>
    <property type="match status" value="1"/>
</dbReference>
<evidence type="ECO:0000256" key="2">
    <source>
        <dbReference type="ARBA" id="ARBA00022553"/>
    </source>
</evidence>
<comment type="catalytic activity">
    <reaction evidence="10">
        <text>L-tyrosyl-[protein] + ATP = O-phospho-L-tyrosyl-[protein] + ADP + H(+)</text>
        <dbReference type="Rhea" id="RHEA:10596"/>
        <dbReference type="Rhea" id="RHEA-COMP:10136"/>
        <dbReference type="Rhea" id="RHEA-COMP:20101"/>
        <dbReference type="ChEBI" id="CHEBI:15378"/>
        <dbReference type="ChEBI" id="CHEBI:30616"/>
        <dbReference type="ChEBI" id="CHEBI:46858"/>
        <dbReference type="ChEBI" id="CHEBI:61978"/>
        <dbReference type="ChEBI" id="CHEBI:456216"/>
        <dbReference type="EC" id="2.7.12.2"/>
    </reaction>
</comment>
<evidence type="ECO:0000256" key="7">
    <source>
        <dbReference type="ARBA" id="ARBA00023137"/>
    </source>
</evidence>
<dbReference type="InterPro" id="IPR000719">
    <property type="entry name" value="Prot_kinase_dom"/>
</dbReference>
<gene>
    <name evidence="13" type="ORF">L345_15917</name>
</gene>
<protein>
    <recommendedName>
        <fullName evidence="12">Protein kinase domain-containing protein</fullName>
    </recommendedName>
</protein>
<dbReference type="GO" id="GO:0005524">
    <property type="term" value="F:ATP binding"/>
    <property type="evidence" value="ECO:0007669"/>
    <property type="project" value="UniProtKB-KW"/>
</dbReference>
<evidence type="ECO:0000259" key="12">
    <source>
        <dbReference type="PROSITE" id="PS50011"/>
    </source>
</evidence>
<feature type="region of interest" description="Disordered" evidence="11">
    <location>
        <begin position="59"/>
        <end position="92"/>
    </location>
</feature>
<dbReference type="InterPro" id="IPR011009">
    <property type="entry name" value="Kinase-like_dom_sf"/>
</dbReference>
<dbReference type="GO" id="GO:0004713">
    <property type="term" value="F:protein tyrosine kinase activity"/>
    <property type="evidence" value="ECO:0007669"/>
    <property type="project" value="UniProtKB-KW"/>
</dbReference>
<sequence>MSIRSYMSPERLQGTHYSVQLDIWSMGLSLVELSIGWYPIPLPKSKELEVIFGRPIVDGAEGKTHSPGRGGRLLHTRNTRTSQNNPETMEEA</sequence>
<comment type="catalytic activity">
    <reaction evidence="8">
        <text>L-seryl-[protein] + ATP = O-phospho-L-seryl-[protein] + ADP + H(+)</text>
        <dbReference type="Rhea" id="RHEA:17989"/>
        <dbReference type="Rhea" id="RHEA-COMP:9863"/>
        <dbReference type="Rhea" id="RHEA-COMP:11604"/>
        <dbReference type="ChEBI" id="CHEBI:15378"/>
        <dbReference type="ChEBI" id="CHEBI:29999"/>
        <dbReference type="ChEBI" id="CHEBI:30616"/>
        <dbReference type="ChEBI" id="CHEBI:83421"/>
        <dbReference type="ChEBI" id="CHEBI:456216"/>
        <dbReference type="EC" id="2.7.12.2"/>
    </reaction>
</comment>
<dbReference type="Gene3D" id="1.10.510.10">
    <property type="entry name" value="Transferase(Phosphotransferase) domain 1"/>
    <property type="match status" value="1"/>
</dbReference>
<dbReference type="OrthoDB" id="10252354at2759"/>
<evidence type="ECO:0000256" key="4">
    <source>
        <dbReference type="ARBA" id="ARBA00022741"/>
    </source>
</evidence>
<dbReference type="InterPro" id="IPR050915">
    <property type="entry name" value="MAP_kinase_kinase"/>
</dbReference>